<protein>
    <submittedName>
        <fullName evidence="2">Uncharacterized protein</fullName>
    </submittedName>
</protein>
<organism evidence="2 3">
    <name type="scientific">Salix koriyanagi</name>
    <dbReference type="NCBI Taxonomy" id="2511006"/>
    <lineage>
        <taxon>Eukaryota</taxon>
        <taxon>Viridiplantae</taxon>
        <taxon>Streptophyta</taxon>
        <taxon>Embryophyta</taxon>
        <taxon>Tracheophyta</taxon>
        <taxon>Spermatophyta</taxon>
        <taxon>Magnoliopsida</taxon>
        <taxon>eudicotyledons</taxon>
        <taxon>Gunneridae</taxon>
        <taxon>Pentapetalae</taxon>
        <taxon>rosids</taxon>
        <taxon>fabids</taxon>
        <taxon>Malpighiales</taxon>
        <taxon>Salicaceae</taxon>
        <taxon>Saliceae</taxon>
        <taxon>Salix</taxon>
    </lineage>
</organism>
<sequence length="166" mass="18981">MCFIPAFNPVKHLERNAFKITLFSSGRQPFICLFLCNYFPSSGVINFNCGSLRQKSYHLLRKRKTQRTSLTRLSDIEHTSLATHFQDSSGSPVINPIPLWGSDVDRRASIRQIGTSGSDEPSRFTSGSSRNDDFESKDRKAKKNNHKLTKKKLSYEVYFQVEIEKA</sequence>
<reference evidence="2" key="2">
    <citation type="journal article" date="2023" name="Int. J. Mol. Sci.">
        <title>De Novo Assembly and Annotation of 11 Diverse Shrub Willow (Salix) Genomes Reveals Novel Gene Organization in Sex-Linked Regions.</title>
        <authorList>
            <person name="Hyden B."/>
            <person name="Feng K."/>
            <person name="Yates T.B."/>
            <person name="Jawdy S."/>
            <person name="Cereghino C."/>
            <person name="Smart L.B."/>
            <person name="Muchero W."/>
        </authorList>
    </citation>
    <scope>NUCLEOTIDE SEQUENCE</scope>
    <source>
        <tissue evidence="2">Shoot tip</tissue>
    </source>
</reference>
<dbReference type="Proteomes" id="UP001151752">
    <property type="component" value="Chromosome 16"/>
</dbReference>
<reference evidence="2" key="1">
    <citation type="submission" date="2022-11" db="EMBL/GenBank/DDBJ databases">
        <authorList>
            <person name="Hyden B.L."/>
            <person name="Feng K."/>
            <person name="Yates T."/>
            <person name="Jawdy S."/>
            <person name="Smart L.B."/>
            <person name="Muchero W."/>
        </authorList>
    </citation>
    <scope>NUCLEOTIDE SEQUENCE</scope>
    <source>
        <tissue evidence="2">Shoot tip</tissue>
    </source>
</reference>
<keyword evidence="3" id="KW-1185">Reference proteome</keyword>
<accession>A0A9Q0X3F1</accession>
<feature type="compositionally biased region" description="Polar residues" evidence="1">
    <location>
        <begin position="112"/>
        <end position="129"/>
    </location>
</feature>
<dbReference type="AlphaFoldDB" id="A0A9Q0X3F1"/>
<name>A0A9Q0X3F1_9ROSI</name>
<evidence type="ECO:0000256" key="1">
    <source>
        <dbReference type="SAM" id="MobiDB-lite"/>
    </source>
</evidence>
<evidence type="ECO:0000313" key="3">
    <source>
        <dbReference type="Proteomes" id="UP001151752"/>
    </source>
</evidence>
<gene>
    <name evidence="2" type="ORF">OIU74_002043</name>
</gene>
<evidence type="ECO:0000313" key="2">
    <source>
        <dbReference type="EMBL" id="KAJ6778177.1"/>
    </source>
</evidence>
<dbReference type="EMBL" id="JAPFFM010000001">
    <property type="protein sequence ID" value="KAJ6778177.1"/>
    <property type="molecule type" value="Genomic_DNA"/>
</dbReference>
<comment type="caution">
    <text evidence="2">The sequence shown here is derived from an EMBL/GenBank/DDBJ whole genome shotgun (WGS) entry which is preliminary data.</text>
</comment>
<feature type="region of interest" description="Disordered" evidence="1">
    <location>
        <begin position="112"/>
        <end position="147"/>
    </location>
</feature>
<proteinExistence type="predicted"/>